<dbReference type="Proteomes" id="UP001157974">
    <property type="component" value="Unassembled WGS sequence"/>
</dbReference>
<dbReference type="GO" id="GO:0003735">
    <property type="term" value="F:structural constituent of ribosome"/>
    <property type="evidence" value="ECO:0007669"/>
    <property type="project" value="InterPro"/>
</dbReference>
<dbReference type="PRINTS" id="PR00058">
    <property type="entry name" value="RIBOSOMALL5"/>
</dbReference>
<evidence type="ECO:0000313" key="9">
    <source>
        <dbReference type="Proteomes" id="UP001157974"/>
    </source>
</evidence>
<dbReference type="InterPro" id="IPR057268">
    <property type="entry name" value="Ribosomal_L18"/>
</dbReference>
<feature type="region of interest" description="Disordered" evidence="6">
    <location>
        <begin position="249"/>
        <end position="269"/>
    </location>
</feature>
<sequence>MGYKRLVKNKAYSSRYQVKPRRRRSGKTDYYARRKLITQDKRKYNAPKYRLVVRMTNRDIITQIVAARMNGDEIIAAAYAHELPKYGISVGLTNYSAAYATGLLLARRTLTKMGLADTYVGKEEADGEMYEVEADGDKRPFRVLMDVGLQSTTTGAKIFGAMKGCVDGGLDVPHNEKRFPAYTKDEGFLADELRKRIVGEHVADYMRELIEEDQDRYKQQFAKYIAAGIGPDDVEDMYLEAHKKIRENPAAFPKEKDESRTHRQWREKKITLEQRRENIKTKIASLMQAAAEEDDEE</sequence>
<dbReference type="GO" id="GO:0008097">
    <property type="term" value="F:5S rRNA binding"/>
    <property type="evidence" value="ECO:0007669"/>
    <property type="project" value="InterPro"/>
</dbReference>
<dbReference type="Pfam" id="PF17144">
    <property type="entry name" value="Ribosomal_L5e"/>
    <property type="match status" value="1"/>
</dbReference>
<dbReference type="HAMAP" id="MF_01337_A">
    <property type="entry name" value="Ribosomal_uL18_A"/>
    <property type="match status" value="1"/>
</dbReference>
<dbReference type="GO" id="GO:0022625">
    <property type="term" value="C:cytosolic large ribosomal subunit"/>
    <property type="evidence" value="ECO:0007669"/>
    <property type="project" value="TreeGrafter"/>
</dbReference>
<keyword evidence="5" id="KW-0687">Ribonucleoprotein</keyword>
<dbReference type="SUPFAM" id="SSF53137">
    <property type="entry name" value="Translational machinery components"/>
    <property type="match status" value="1"/>
</dbReference>
<comment type="caution">
    <text evidence="8">The sequence shown here is derived from an EMBL/GenBank/DDBJ whole genome shotgun (WGS) entry which is preliminary data.</text>
</comment>
<evidence type="ECO:0000256" key="4">
    <source>
        <dbReference type="ARBA" id="ARBA00022980"/>
    </source>
</evidence>
<dbReference type="Gene3D" id="3.30.420.100">
    <property type="match status" value="1"/>
</dbReference>
<evidence type="ECO:0000256" key="3">
    <source>
        <dbReference type="ARBA" id="ARBA00022490"/>
    </source>
</evidence>
<dbReference type="PANTHER" id="PTHR23410">
    <property type="entry name" value="RIBOSOMAL PROTEIN L5-RELATED"/>
    <property type="match status" value="1"/>
</dbReference>
<dbReference type="GO" id="GO:0006412">
    <property type="term" value="P:translation"/>
    <property type="evidence" value="ECO:0007669"/>
    <property type="project" value="InterPro"/>
</dbReference>
<dbReference type="GO" id="GO:0000027">
    <property type="term" value="P:ribosomal large subunit assembly"/>
    <property type="evidence" value="ECO:0007669"/>
    <property type="project" value="TreeGrafter"/>
</dbReference>
<keyword evidence="9" id="KW-1185">Reference proteome</keyword>
<reference evidence="8 9" key="1">
    <citation type="journal article" date="2023" name="Nat. Commun.">
        <title>Origin of minicircular mitochondrial genomes in red algae.</title>
        <authorList>
            <person name="Lee Y."/>
            <person name="Cho C.H."/>
            <person name="Lee Y.M."/>
            <person name="Park S.I."/>
            <person name="Yang J.H."/>
            <person name="West J.A."/>
            <person name="Bhattacharya D."/>
            <person name="Yoon H.S."/>
        </authorList>
    </citation>
    <scope>NUCLEOTIDE SEQUENCE [LARGE SCALE GENOMIC DNA]</scope>
    <source>
        <strain evidence="8 9">CCMP1338</strain>
        <tissue evidence="8">Whole cell</tissue>
    </source>
</reference>
<keyword evidence="3" id="KW-0963">Cytoplasm</keyword>
<dbReference type="AlphaFoldDB" id="A0AAV8ULM8"/>
<proteinExistence type="inferred from homology"/>
<keyword evidence="4" id="KW-0689">Ribosomal protein</keyword>
<dbReference type="PANTHER" id="PTHR23410:SF12">
    <property type="entry name" value="LARGE RIBOSOMAL SUBUNIT PROTEIN UL18"/>
    <property type="match status" value="1"/>
</dbReference>
<dbReference type="InterPro" id="IPR025607">
    <property type="entry name" value="Ribosomal_uL18_C_euk"/>
</dbReference>
<dbReference type="EMBL" id="JAMWBK010000007">
    <property type="protein sequence ID" value="KAJ8903314.1"/>
    <property type="molecule type" value="Genomic_DNA"/>
</dbReference>
<evidence type="ECO:0000256" key="6">
    <source>
        <dbReference type="SAM" id="MobiDB-lite"/>
    </source>
</evidence>
<organism evidence="8 9">
    <name type="scientific">Rhodosorus marinus</name>
    <dbReference type="NCBI Taxonomy" id="101924"/>
    <lineage>
        <taxon>Eukaryota</taxon>
        <taxon>Rhodophyta</taxon>
        <taxon>Stylonematophyceae</taxon>
        <taxon>Stylonematales</taxon>
        <taxon>Stylonemataceae</taxon>
        <taxon>Rhodosorus</taxon>
    </lineage>
</organism>
<dbReference type="Pfam" id="PF14204">
    <property type="entry name" value="Ribosomal_L18_c"/>
    <property type="match status" value="1"/>
</dbReference>
<gene>
    <name evidence="8" type="ORF">NDN08_004422</name>
</gene>
<comment type="similarity">
    <text evidence="2">Belongs to the universal ribosomal protein uL18 family.</text>
</comment>
<dbReference type="InterPro" id="IPR005485">
    <property type="entry name" value="Rbsml_uL18_euk_arch"/>
</dbReference>
<evidence type="ECO:0000256" key="2">
    <source>
        <dbReference type="ARBA" id="ARBA00007116"/>
    </source>
</evidence>
<dbReference type="CDD" id="cd00432">
    <property type="entry name" value="Ribosomal_L18_L5e"/>
    <property type="match status" value="1"/>
</dbReference>
<comment type="subcellular location">
    <subcellularLocation>
        <location evidence="1">Cytoplasm</location>
    </subcellularLocation>
</comment>
<evidence type="ECO:0000256" key="5">
    <source>
        <dbReference type="ARBA" id="ARBA00023274"/>
    </source>
</evidence>
<name>A0AAV8ULM8_9RHOD</name>
<dbReference type="FunFam" id="3.30.420.100:FF:000002">
    <property type="entry name" value="60S ribosomal protein L5"/>
    <property type="match status" value="1"/>
</dbReference>
<protein>
    <recommendedName>
        <fullName evidence="7">Large ribosomal subunit protein uL18 C-terminal eukaryotes domain-containing protein</fullName>
    </recommendedName>
</protein>
<evidence type="ECO:0000313" key="8">
    <source>
        <dbReference type="EMBL" id="KAJ8903314.1"/>
    </source>
</evidence>
<evidence type="ECO:0000256" key="1">
    <source>
        <dbReference type="ARBA" id="ARBA00004496"/>
    </source>
</evidence>
<evidence type="ECO:0000259" key="7">
    <source>
        <dbReference type="Pfam" id="PF14204"/>
    </source>
</evidence>
<feature type="domain" description="Large ribosomal subunit protein uL18 C-terminal eukaryotes" evidence="7">
    <location>
        <begin position="234"/>
        <end position="287"/>
    </location>
</feature>
<accession>A0AAV8ULM8</accession>